<dbReference type="EMBL" id="GU070616">
    <property type="protein sequence ID" value="ADP02485.1"/>
    <property type="molecule type" value="Genomic_DNA"/>
</dbReference>
<dbReference type="GeneID" id="11258070"/>
<dbReference type="RefSeq" id="YP_004893896.1">
    <property type="nucleotide sequence ID" value="NC_016071.1"/>
</dbReference>
<accession>G3BLV5</accession>
<organism evidence="1 2">
    <name type="scientific">Salmonella phage PVPSE1</name>
    <dbReference type="NCBI Taxonomy" id="889338"/>
    <lineage>
        <taxon>Viruses</taxon>
        <taxon>Duplodnaviria</taxon>
        <taxon>Heunggongvirae</taxon>
        <taxon>Uroviricota</taxon>
        <taxon>Caudoviricetes</taxon>
        <taxon>Vequintavirinae</taxon>
        <taxon>Seunavirus</taxon>
        <taxon>Seunavirus PVPSE1</taxon>
    </lineage>
</organism>
<evidence type="ECO:0000313" key="1">
    <source>
        <dbReference type="EMBL" id="ADP02485.1"/>
    </source>
</evidence>
<keyword evidence="2" id="KW-1185">Reference proteome</keyword>
<evidence type="ECO:0000313" key="2">
    <source>
        <dbReference type="Proteomes" id="UP000008530"/>
    </source>
</evidence>
<protein>
    <submittedName>
        <fullName evidence="1">Uncharacterized protein 90</fullName>
    </submittedName>
</protein>
<dbReference type="KEGG" id="vg:11258070"/>
<reference evidence="1 2" key="1">
    <citation type="journal article" date="2011" name="J. Virol.">
        <title>Genomic and proteomic characterization of the broad host range Salmonella phage PVP-SE1 - The creation of a new phage genus.</title>
        <authorList>
            <person name="Santos S.B."/>
            <person name="Kropinski A.M."/>
            <person name="Ceyssens P.J."/>
            <person name="Ackermann H.W."/>
            <person name="Villegas A."/>
            <person name="Lavigne R."/>
            <person name="Krylov V.N."/>
            <person name="Carvalho C.M."/>
            <person name="Ferreira E.C."/>
            <person name="Azeredo J."/>
        </authorList>
    </citation>
    <scope>NUCLEOTIDE SEQUENCE [LARGE SCALE GENOMIC DNA]</scope>
    <source>
        <strain evidence="1">PVP-SE1</strain>
    </source>
</reference>
<dbReference type="OrthoDB" id="347at1911928"/>
<proteinExistence type="predicted"/>
<gene>
    <name evidence="1" type="primary">90</name>
</gene>
<sequence>MKDQTFDSIFELSDRDWPTDTFRNFYYHTECDVCGLPFMGPKKVTTCNVCKQNVSVSDIS</sequence>
<name>G3BLV5_9CAUD</name>
<dbReference type="Proteomes" id="UP000008530">
    <property type="component" value="Segment"/>
</dbReference>